<proteinExistence type="predicted"/>
<reference evidence="1" key="1">
    <citation type="submission" date="2023-06" db="EMBL/GenBank/DDBJ databases">
        <authorList>
            <person name="Noh H."/>
        </authorList>
    </citation>
    <scope>NUCLEOTIDE SEQUENCE</scope>
    <source>
        <strain evidence="1">DUCC20226</strain>
    </source>
</reference>
<dbReference type="AlphaFoldDB" id="A0AAD9SQQ8"/>
<name>A0AAD9SQQ8_PHOAM</name>
<protein>
    <submittedName>
        <fullName evidence="1">Uncharacterized protein</fullName>
    </submittedName>
</protein>
<accession>A0AAD9SQQ8</accession>
<evidence type="ECO:0000313" key="2">
    <source>
        <dbReference type="Proteomes" id="UP001265746"/>
    </source>
</evidence>
<gene>
    <name evidence="1" type="ORF">N8I77_000795</name>
</gene>
<comment type="caution">
    <text evidence="1">The sequence shown here is derived from an EMBL/GenBank/DDBJ whole genome shotgun (WGS) entry which is preliminary data.</text>
</comment>
<evidence type="ECO:0000313" key="1">
    <source>
        <dbReference type="EMBL" id="KAK2613927.1"/>
    </source>
</evidence>
<sequence>MFPNISPRQAVAVVAVAVPTVYLLLLRRSVMLNVESCVAQQCGRGGGKSRKAKTQTASASEPAFPMSLPQAISNNETTDYVLWNERVVSKPVVLSELRSPGEGPDELLTRYVRGTMVAFTWTPQAYLIRKMLPDSVGETFGADYINAMDFKKVNQRVDGVYTVQYRGTGPCDERVEMRLSPPEGYTGPRSDGIIVAAIEPAERGSTDAIVFINETWLWRNANEKPTLLEGFVGRWFHSFLAAWLIEKGTKAIQQRDSVAKT</sequence>
<keyword evidence="2" id="KW-1185">Reference proteome</keyword>
<dbReference type="EMBL" id="JAUJFL010000001">
    <property type="protein sequence ID" value="KAK2613927.1"/>
    <property type="molecule type" value="Genomic_DNA"/>
</dbReference>
<organism evidence="1 2">
    <name type="scientific">Phomopsis amygdali</name>
    <name type="common">Fusicoccum amygdali</name>
    <dbReference type="NCBI Taxonomy" id="1214568"/>
    <lineage>
        <taxon>Eukaryota</taxon>
        <taxon>Fungi</taxon>
        <taxon>Dikarya</taxon>
        <taxon>Ascomycota</taxon>
        <taxon>Pezizomycotina</taxon>
        <taxon>Sordariomycetes</taxon>
        <taxon>Sordariomycetidae</taxon>
        <taxon>Diaporthales</taxon>
        <taxon>Diaporthaceae</taxon>
        <taxon>Diaporthe</taxon>
    </lineage>
</organism>
<dbReference type="Proteomes" id="UP001265746">
    <property type="component" value="Unassembled WGS sequence"/>
</dbReference>